<dbReference type="STRING" id="1307839.L21SP5_01540"/>
<dbReference type="PANTHER" id="PTHR47529">
    <property type="entry name" value="PEPTIDYL-PROLYL CIS-TRANS ISOMERASE D"/>
    <property type="match status" value="1"/>
</dbReference>
<keyword evidence="2" id="KW-1003">Cell membrane</keyword>
<keyword evidence="6 12" id="KW-0472">Membrane</keyword>
<evidence type="ECO:0000256" key="8">
    <source>
        <dbReference type="ARBA" id="ARBA00038408"/>
    </source>
</evidence>
<protein>
    <recommendedName>
        <fullName evidence="9">Periplasmic chaperone PpiD</fullName>
    </recommendedName>
    <alternativeName>
        <fullName evidence="10">Periplasmic folding chaperone</fullName>
    </alternativeName>
</protein>
<gene>
    <name evidence="14" type="primary">surA_1</name>
    <name evidence="14" type="ORF">L21SP5_01540</name>
</gene>
<evidence type="ECO:0000259" key="13">
    <source>
        <dbReference type="PROSITE" id="PS50198"/>
    </source>
</evidence>
<evidence type="ECO:0000256" key="11">
    <source>
        <dbReference type="PROSITE-ProRule" id="PRU00278"/>
    </source>
</evidence>
<accession>A0A0S2HYL4</accession>
<dbReference type="InterPro" id="IPR023058">
    <property type="entry name" value="PPIase_PpiC_CS"/>
</dbReference>
<evidence type="ECO:0000256" key="6">
    <source>
        <dbReference type="ARBA" id="ARBA00023136"/>
    </source>
</evidence>
<reference evidence="14 15" key="1">
    <citation type="submission" date="2015-11" db="EMBL/GenBank/DDBJ databases">
        <title>Description and complete genome sequence of a novel strain predominating in hypersaline microbial mats and representing a new family of the Bacteriodetes phylum.</title>
        <authorList>
            <person name="Spring S."/>
            <person name="Bunk B."/>
            <person name="Sproer C."/>
            <person name="Klenk H.-P."/>
        </authorList>
    </citation>
    <scope>NUCLEOTIDE SEQUENCE [LARGE SCALE GENOMIC DNA]</scope>
    <source>
        <strain evidence="14 15">L21-Spi-D4</strain>
    </source>
</reference>
<name>A0A0S2HYL4_9BACT</name>
<dbReference type="SUPFAM" id="SSF54534">
    <property type="entry name" value="FKBP-like"/>
    <property type="match status" value="1"/>
</dbReference>
<sequence length="706" mass="79962">MATLEKIRNRMGLLVSIVIGMALLAFILGDLFRGGTNLTSDQFELAEINGVSVDYRNYQQRLEDALENAKTNSGQSTLDDQTRYQVRDQVWEQLLQERIMGEEFDEAGVNVSTEELKDMVVGNNIHPQIRQAQAFQNPQTGQFDPERVKMYIAQLQNDPEARSRWMAFEQSLKQQRLNNKYYAAIQKGMYVTDSYAKQAAIEQQKKVDFKYVSIPYTDLKDEDVTISDADLKEYYEAHKKMFKQEEALDMEYISFSIEPSPEDIQAIKSEVESLIPELKDSEVEAQFVAATSDEPFDPKYYKKGEHENATLDSIMFTQEEGDIYGPYREDGYFKVAKLAHVDERPDTVKVRHIVLMPTEQRGAQQTQALADSLTKELESGADFATLAEEFSADQETAKKGGELGWRKVEEIIYSEALLDAGVNEVVQFPTNQYIFIAKMDEVGKEVKQAQLAVISREIVPSEDTRDRVYQKASKFAAQHNSFEEFNTGIEQQGLVKKQANNLNPTSREIAGLENARNIIREAFFTEENQIIVDRNSQSPIFELGDNYVLGVVTEKYEEGFAPLEDVRATVERAVRKEKKAQMLMDKMNDALANSSNIEALGSALSVDVKMSEGVSFGAFSVPGLGIEPKVQGVAQALNQDEISSPIEGNNAVYVIQVTDIQEPGDNLNIAMQKQSIQRNYLTRVQREVFEVLKENAEIDDKRINFY</sequence>
<keyword evidence="4 12" id="KW-0812">Transmembrane</keyword>
<dbReference type="Pfam" id="PF13623">
    <property type="entry name" value="SurA_N_2"/>
    <property type="match status" value="1"/>
</dbReference>
<evidence type="ECO:0000256" key="7">
    <source>
        <dbReference type="ARBA" id="ARBA00023186"/>
    </source>
</evidence>
<keyword evidence="5 12" id="KW-1133">Transmembrane helix</keyword>
<dbReference type="SUPFAM" id="SSF109998">
    <property type="entry name" value="Triger factor/SurA peptide-binding domain-like"/>
    <property type="match status" value="1"/>
</dbReference>
<evidence type="ECO:0000313" key="14">
    <source>
        <dbReference type="EMBL" id="ALO15187.1"/>
    </source>
</evidence>
<dbReference type="AlphaFoldDB" id="A0A0S2HYL4"/>
<dbReference type="InterPro" id="IPR046357">
    <property type="entry name" value="PPIase_dom_sf"/>
</dbReference>
<feature type="domain" description="PpiC" evidence="13">
    <location>
        <begin position="564"/>
        <end position="659"/>
    </location>
</feature>
<evidence type="ECO:0000256" key="2">
    <source>
        <dbReference type="ARBA" id="ARBA00022475"/>
    </source>
</evidence>
<dbReference type="Proteomes" id="UP000064893">
    <property type="component" value="Chromosome"/>
</dbReference>
<dbReference type="KEGG" id="blq:L21SP5_01540"/>
<dbReference type="InterPro" id="IPR052029">
    <property type="entry name" value="PpiD_chaperone"/>
</dbReference>
<proteinExistence type="inferred from homology"/>
<evidence type="ECO:0000256" key="1">
    <source>
        <dbReference type="ARBA" id="ARBA00004382"/>
    </source>
</evidence>
<evidence type="ECO:0000256" key="4">
    <source>
        <dbReference type="ARBA" id="ARBA00022692"/>
    </source>
</evidence>
<dbReference type="RefSeq" id="WP_057952667.1">
    <property type="nucleotide sequence ID" value="NZ_CP013118.1"/>
</dbReference>
<dbReference type="Pfam" id="PF13616">
    <property type="entry name" value="Rotamase_3"/>
    <property type="match status" value="1"/>
</dbReference>
<evidence type="ECO:0000256" key="3">
    <source>
        <dbReference type="ARBA" id="ARBA00022519"/>
    </source>
</evidence>
<comment type="subcellular location">
    <subcellularLocation>
        <location evidence="1">Cell inner membrane</location>
        <topology evidence="1">Single-pass type II membrane protein</topology>
        <orientation evidence="1">Periplasmic side</orientation>
    </subcellularLocation>
</comment>
<dbReference type="InterPro" id="IPR027304">
    <property type="entry name" value="Trigger_fact/SurA_dom_sf"/>
</dbReference>
<keyword evidence="3" id="KW-0997">Cell inner membrane</keyword>
<evidence type="ECO:0000256" key="10">
    <source>
        <dbReference type="ARBA" id="ARBA00042775"/>
    </source>
</evidence>
<dbReference type="OrthoDB" id="9812372at2"/>
<keyword evidence="11" id="KW-0697">Rotamase</keyword>
<dbReference type="GO" id="GO:0003755">
    <property type="term" value="F:peptidyl-prolyl cis-trans isomerase activity"/>
    <property type="evidence" value="ECO:0007669"/>
    <property type="project" value="UniProtKB-KW"/>
</dbReference>
<dbReference type="PANTHER" id="PTHR47529:SF1">
    <property type="entry name" value="PERIPLASMIC CHAPERONE PPID"/>
    <property type="match status" value="1"/>
</dbReference>
<feature type="domain" description="PpiC" evidence="13">
    <location>
        <begin position="345"/>
        <end position="420"/>
    </location>
</feature>
<keyword evidence="11 14" id="KW-0413">Isomerase</keyword>
<dbReference type="Gene3D" id="3.10.50.40">
    <property type="match status" value="2"/>
</dbReference>
<dbReference type="EMBL" id="CP013118">
    <property type="protein sequence ID" value="ALO15187.1"/>
    <property type="molecule type" value="Genomic_DNA"/>
</dbReference>
<evidence type="ECO:0000256" key="9">
    <source>
        <dbReference type="ARBA" id="ARBA00040743"/>
    </source>
</evidence>
<comment type="similarity">
    <text evidence="8">Belongs to the PpiD chaperone family.</text>
</comment>
<evidence type="ECO:0000256" key="5">
    <source>
        <dbReference type="ARBA" id="ARBA00022989"/>
    </source>
</evidence>
<dbReference type="GO" id="GO:0005886">
    <property type="term" value="C:plasma membrane"/>
    <property type="evidence" value="ECO:0007669"/>
    <property type="project" value="UniProtKB-SubCell"/>
</dbReference>
<keyword evidence="7" id="KW-0143">Chaperone</keyword>
<organism evidence="14 15">
    <name type="scientific">Salinivirga cyanobacteriivorans</name>
    <dbReference type="NCBI Taxonomy" id="1307839"/>
    <lineage>
        <taxon>Bacteria</taxon>
        <taxon>Pseudomonadati</taxon>
        <taxon>Bacteroidota</taxon>
        <taxon>Bacteroidia</taxon>
        <taxon>Bacteroidales</taxon>
        <taxon>Salinivirgaceae</taxon>
        <taxon>Salinivirga</taxon>
    </lineage>
</organism>
<keyword evidence="15" id="KW-1185">Reference proteome</keyword>
<evidence type="ECO:0000313" key="15">
    <source>
        <dbReference type="Proteomes" id="UP000064893"/>
    </source>
</evidence>
<feature type="transmembrane region" description="Helical" evidence="12">
    <location>
        <begin position="12"/>
        <end position="32"/>
    </location>
</feature>
<dbReference type="PROSITE" id="PS01096">
    <property type="entry name" value="PPIC_PPIASE_1"/>
    <property type="match status" value="1"/>
</dbReference>
<dbReference type="PROSITE" id="PS50198">
    <property type="entry name" value="PPIC_PPIASE_2"/>
    <property type="match status" value="2"/>
</dbReference>
<evidence type="ECO:0000256" key="12">
    <source>
        <dbReference type="SAM" id="Phobius"/>
    </source>
</evidence>
<dbReference type="InterPro" id="IPR000297">
    <property type="entry name" value="PPIase_PpiC"/>
</dbReference>